<dbReference type="Proteomes" id="UP000823749">
    <property type="component" value="Chromosome 2"/>
</dbReference>
<evidence type="ECO:0000256" key="9">
    <source>
        <dbReference type="ARBA" id="ARBA00023204"/>
    </source>
</evidence>
<evidence type="ECO:0000256" key="10">
    <source>
        <dbReference type="ARBA" id="ARBA00023242"/>
    </source>
</evidence>
<dbReference type="GO" id="GO:0006355">
    <property type="term" value="P:regulation of DNA-templated transcription"/>
    <property type="evidence" value="ECO:0007669"/>
    <property type="project" value="InterPro"/>
</dbReference>
<name>A0AAV6LE08_9ERIC</name>
<evidence type="ECO:0000256" key="2">
    <source>
        <dbReference type="ARBA" id="ARBA00005273"/>
    </source>
</evidence>
<sequence>MQVVAFLSSVLLLNQLNQVVVIATSINTCDYVYDLAAAGALPNQRAESLLQKLVEFVVKDEQLGKEDSVDGIGSSLLS</sequence>
<dbReference type="GO" id="GO:0008270">
    <property type="term" value="F:zinc ion binding"/>
    <property type="evidence" value="ECO:0007669"/>
    <property type="project" value="UniProtKB-KW"/>
</dbReference>
<evidence type="ECO:0000256" key="8">
    <source>
        <dbReference type="ARBA" id="ARBA00023163"/>
    </source>
</evidence>
<dbReference type="GO" id="GO:0000439">
    <property type="term" value="C:transcription factor TFIIH core complex"/>
    <property type="evidence" value="ECO:0007669"/>
    <property type="project" value="InterPro"/>
</dbReference>
<dbReference type="InterPro" id="IPR036465">
    <property type="entry name" value="vWFA_dom_sf"/>
</dbReference>
<comment type="similarity">
    <text evidence="2">Belongs to the TFB4 family.</text>
</comment>
<proteinExistence type="inferred from homology"/>
<feature type="chain" id="PRO_5043652764" evidence="11">
    <location>
        <begin position="24"/>
        <end position="78"/>
    </location>
</feature>
<keyword evidence="6" id="KW-0862">Zinc</keyword>
<evidence type="ECO:0000313" key="12">
    <source>
        <dbReference type="EMBL" id="KAG5562649.1"/>
    </source>
</evidence>
<keyword evidence="11" id="KW-0732">Signal</keyword>
<evidence type="ECO:0000256" key="5">
    <source>
        <dbReference type="ARBA" id="ARBA00022771"/>
    </source>
</evidence>
<keyword evidence="8" id="KW-0804">Transcription</keyword>
<keyword evidence="13" id="KW-1185">Reference proteome</keyword>
<dbReference type="GO" id="GO:0006289">
    <property type="term" value="P:nucleotide-excision repair"/>
    <property type="evidence" value="ECO:0007669"/>
    <property type="project" value="InterPro"/>
</dbReference>
<evidence type="ECO:0000256" key="4">
    <source>
        <dbReference type="ARBA" id="ARBA00022763"/>
    </source>
</evidence>
<dbReference type="PANTHER" id="PTHR12831:SF0">
    <property type="entry name" value="GENERAL TRANSCRIPTION FACTOR IIH SUBUNIT 3"/>
    <property type="match status" value="1"/>
</dbReference>
<keyword evidence="5" id="KW-0863">Zinc-finger</keyword>
<evidence type="ECO:0000256" key="6">
    <source>
        <dbReference type="ARBA" id="ARBA00022833"/>
    </source>
</evidence>
<evidence type="ECO:0000256" key="11">
    <source>
        <dbReference type="SAM" id="SignalP"/>
    </source>
</evidence>
<comment type="caution">
    <text evidence="12">The sequence shown here is derived from an EMBL/GenBank/DDBJ whole genome shotgun (WGS) entry which is preliminary data.</text>
</comment>
<evidence type="ECO:0000313" key="13">
    <source>
        <dbReference type="Proteomes" id="UP000823749"/>
    </source>
</evidence>
<evidence type="ECO:0000256" key="7">
    <source>
        <dbReference type="ARBA" id="ARBA00023015"/>
    </source>
</evidence>
<protein>
    <submittedName>
        <fullName evidence="12">Uncharacterized protein</fullName>
    </submittedName>
</protein>
<keyword evidence="4" id="KW-0227">DNA damage</keyword>
<dbReference type="Gene3D" id="3.40.50.410">
    <property type="entry name" value="von Willebrand factor, type A domain"/>
    <property type="match status" value="1"/>
</dbReference>
<gene>
    <name evidence="12" type="ORF">RHGRI_005392</name>
</gene>
<keyword evidence="3" id="KW-0479">Metal-binding</keyword>
<keyword evidence="10" id="KW-0539">Nucleus</keyword>
<dbReference type="EMBL" id="JACTNZ010000002">
    <property type="protein sequence ID" value="KAG5562649.1"/>
    <property type="molecule type" value="Genomic_DNA"/>
</dbReference>
<evidence type="ECO:0000256" key="3">
    <source>
        <dbReference type="ARBA" id="ARBA00022723"/>
    </source>
</evidence>
<feature type="signal peptide" evidence="11">
    <location>
        <begin position="1"/>
        <end position="23"/>
    </location>
</feature>
<dbReference type="InterPro" id="IPR004600">
    <property type="entry name" value="TFIIH_Tfb4/GTF2H3"/>
</dbReference>
<dbReference type="AlphaFoldDB" id="A0AAV6LE08"/>
<accession>A0AAV6LE08</accession>
<comment type="subcellular location">
    <subcellularLocation>
        <location evidence="1">Nucleus</location>
    </subcellularLocation>
</comment>
<keyword evidence="9" id="KW-0234">DNA repair</keyword>
<keyword evidence="7" id="KW-0805">Transcription regulation</keyword>
<evidence type="ECO:0000256" key="1">
    <source>
        <dbReference type="ARBA" id="ARBA00004123"/>
    </source>
</evidence>
<dbReference type="PANTHER" id="PTHR12831">
    <property type="entry name" value="TRANSCRIPTION INITIATION FACTOR IIH TFIIH , POLYPEPTIDE 3-RELATED"/>
    <property type="match status" value="1"/>
</dbReference>
<dbReference type="GO" id="GO:0005675">
    <property type="term" value="C:transcription factor TFIIH holo complex"/>
    <property type="evidence" value="ECO:0007669"/>
    <property type="project" value="TreeGrafter"/>
</dbReference>
<reference evidence="12" key="1">
    <citation type="submission" date="2020-08" db="EMBL/GenBank/DDBJ databases">
        <title>Plant Genome Project.</title>
        <authorList>
            <person name="Zhang R.-G."/>
        </authorList>
    </citation>
    <scope>NUCLEOTIDE SEQUENCE</scope>
    <source>
        <strain evidence="12">WSP0</strain>
        <tissue evidence="12">Leaf</tissue>
    </source>
</reference>
<organism evidence="12 13">
    <name type="scientific">Rhododendron griersonianum</name>
    <dbReference type="NCBI Taxonomy" id="479676"/>
    <lineage>
        <taxon>Eukaryota</taxon>
        <taxon>Viridiplantae</taxon>
        <taxon>Streptophyta</taxon>
        <taxon>Embryophyta</taxon>
        <taxon>Tracheophyta</taxon>
        <taxon>Spermatophyta</taxon>
        <taxon>Magnoliopsida</taxon>
        <taxon>eudicotyledons</taxon>
        <taxon>Gunneridae</taxon>
        <taxon>Pentapetalae</taxon>
        <taxon>asterids</taxon>
        <taxon>Ericales</taxon>
        <taxon>Ericaceae</taxon>
        <taxon>Ericoideae</taxon>
        <taxon>Rhodoreae</taxon>
        <taxon>Rhododendron</taxon>
    </lineage>
</organism>